<name>A0A382W502_9ZZZZ</name>
<dbReference type="Pfam" id="PF04519">
    <property type="entry name" value="Bactofilin"/>
    <property type="match status" value="1"/>
</dbReference>
<protein>
    <recommendedName>
        <fullName evidence="2">Polymer-forming cytoskeletal protein</fullName>
    </recommendedName>
</protein>
<reference evidence="1" key="1">
    <citation type="submission" date="2018-05" db="EMBL/GenBank/DDBJ databases">
        <authorList>
            <person name="Lanie J.A."/>
            <person name="Ng W.-L."/>
            <person name="Kazmierczak K.M."/>
            <person name="Andrzejewski T.M."/>
            <person name="Davidsen T.M."/>
            <person name="Wayne K.J."/>
            <person name="Tettelin H."/>
            <person name="Glass J.I."/>
            <person name="Rusch D."/>
            <person name="Podicherti R."/>
            <person name="Tsui H.-C.T."/>
            <person name="Winkler M.E."/>
        </authorList>
    </citation>
    <scope>NUCLEOTIDE SEQUENCE</scope>
</reference>
<dbReference type="PANTHER" id="PTHR35024:SF4">
    <property type="entry name" value="POLYMER-FORMING CYTOSKELETAL PROTEIN"/>
    <property type="match status" value="1"/>
</dbReference>
<organism evidence="1">
    <name type="scientific">marine metagenome</name>
    <dbReference type="NCBI Taxonomy" id="408172"/>
    <lineage>
        <taxon>unclassified sequences</taxon>
        <taxon>metagenomes</taxon>
        <taxon>ecological metagenomes</taxon>
    </lineage>
</organism>
<dbReference type="PANTHER" id="PTHR35024">
    <property type="entry name" value="HYPOTHETICAL CYTOSOLIC PROTEIN"/>
    <property type="match status" value="1"/>
</dbReference>
<evidence type="ECO:0008006" key="2">
    <source>
        <dbReference type="Google" id="ProtNLM"/>
    </source>
</evidence>
<dbReference type="EMBL" id="UINC01157114">
    <property type="protein sequence ID" value="SVD53926.1"/>
    <property type="molecule type" value="Genomic_DNA"/>
</dbReference>
<dbReference type="InterPro" id="IPR007607">
    <property type="entry name" value="BacA/B"/>
</dbReference>
<proteinExistence type="predicted"/>
<gene>
    <name evidence="1" type="ORF">METZ01_LOCUS406780</name>
</gene>
<dbReference type="AlphaFoldDB" id="A0A382W502"/>
<sequence>MAEEKTSILLSDVSIEGNVIEKDKIIIDAKINGDIKAEEVDTRTNSNIKGNIKSKNAYLGGKLKGNVNSDKIKIKKTAEIEGVLNQKTLSIEEGANLKIKTETYK</sequence>
<accession>A0A382W502</accession>
<evidence type="ECO:0000313" key="1">
    <source>
        <dbReference type="EMBL" id="SVD53926.1"/>
    </source>
</evidence>